<dbReference type="Proteomes" id="UP000000268">
    <property type="component" value="Plasmid pREB3"/>
</dbReference>
<reference evidence="2 3" key="1">
    <citation type="journal article" date="2008" name="Proc. Natl. Acad. Sci. U.S.A.">
        <title>Niche adaptation and genome expansion in the chlorophyll d-producing cyanobacterium Acaryochloris marina.</title>
        <authorList>
            <person name="Swingley W.D."/>
            <person name="Chen M."/>
            <person name="Cheung P.C."/>
            <person name="Conrad A.L."/>
            <person name="Dejesa L.C."/>
            <person name="Hao J."/>
            <person name="Honchak B.M."/>
            <person name="Karbach L.E."/>
            <person name="Kurdoglu A."/>
            <person name="Lahiri S."/>
            <person name="Mastrian S.D."/>
            <person name="Miyashita H."/>
            <person name="Page L."/>
            <person name="Ramakrishna P."/>
            <person name="Satoh S."/>
            <person name="Sattley W.M."/>
            <person name="Shimada Y."/>
            <person name="Taylor H.L."/>
            <person name="Tomo T."/>
            <person name="Tsuchiya T."/>
            <person name="Wang Z.T."/>
            <person name="Raymond J."/>
            <person name="Mimuro M."/>
            <person name="Blankenship R.E."/>
            <person name="Touchman J.W."/>
        </authorList>
    </citation>
    <scope>NUCLEOTIDE SEQUENCE [LARGE SCALE GENOMIC DNA]</scope>
    <source>
        <strain evidence="3">MBIC 11017</strain>
        <plasmid evidence="3">Plasmid pREB3</plasmid>
    </source>
</reference>
<dbReference type="HOGENOM" id="CLU_2968670_0_0_3"/>
<dbReference type="EMBL" id="CP000840">
    <property type="protein sequence ID" value="ABW32156.1"/>
    <property type="molecule type" value="Genomic_DNA"/>
</dbReference>
<geneLocation type="plasmid" evidence="2 3">
    <name>pREB3</name>
</geneLocation>
<organism evidence="2 3">
    <name type="scientific">Acaryochloris marina (strain MBIC 11017)</name>
    <dbReference type="NCBI Taxonomy" id="329726"/>
    <lineage>
        <taxon>Bacteria</taxon>
        <taxon>Bacillati</taxon>
        <taxon>Cyanobacteriota</taxon>
        <taxon>Cyanophyceae</taxon>
        <taxon>Acaryochloridales</taxon>
        <taxon>Acaryochloridaceae</taxon>
        <taxon>Acaryochloris</taxon>
    </lineage>
</organism>
<feature type="region of interest" description="Disordered" evidence="1">
    <location>
        <begin position="1"/>
        <end position="21"/>
    </location>
</feature>
<dbReference type="KEGG" id="amr:AM1_C0222"/>
<dbReference type="AlphaFoldDB" id="A8ZMV7"/>
<sequence>MSAHSDCETGERSDDRLDNKPKLELKKCGMLSEGLWSQDPNYPNGGCLGMGGIVGGVP</sequence>
<protein>
    <submittedName>
        <fullName evidence="2">Uncharacterized protein</fullName>
    </submittedName>
</protein>
<keyword evidence="3" id="KW-1185">Reference proteome</keyword>
<gene>
    <name evidence="2" type="ordered locus">AM1_C0222</name>
</gene>
<evidence type="ECO:0000313" key="3">
    <source>
        <dbReference type="Proteomes" id="UP000000268"/>
    </source>
</evidence>
<keyword evidence="2" id="KW-0614">Plasmid</keyword>
<evidence type="ECO:0000313" key="2">
    <source>
        <dbReference type="EMBL" id="ABW32156.1"/>
    </source>
</evidence>
<name>A8ZMV7_ACAM1</name>
<proteinExistence type="predicted"/>
<accession>A8ZMV7</accession>
<evidence type="ECO:0000256" key="1">
    <source>
        <dbReference type="SAM" id="MobiDB-lite"/>
    </source>
</evidence>